<reference evidence="5" key="1">
    <citation type="submission" date="2021-08" db="EMBL/GenBank/DDBJ databases">
        <title>Complete genome sequence of Moraxella sp strain PS-22.</title>
        <authorList>
            <person name="Das S.K."/>
        </authorList>
    </citation>
    <scope>NUCLEOTIDE SEQUENCE</scope>
    <source>
        <strain evidence="5">PS-22</strain>
    </source>
</reference>
<accession>A0A9X2A265</accession>
<evidence type="ECO:0000256" key="3">
    <source>
        <dbReference type="SAM" id="Phobius"/>
    </source>
</evidence>
<dbReference type="EMBL" id="JACSYB010000001">
    <property type="protein sequence ID" value="MCG8147766.1"/>
    <property type="molecule type" value="Genomic_DNA"/>
</dbReference>
<evidence type="ECO:0000259" key="4">
    <source>
        <dbReference type="Pfam" id="PF00535"/>
    </source>
</evidence>
<dbReference type="CDD" id="cd00761">
    <property type="entry name" value="Glyco_tranf_GTA_type"/>
    <property type="match status" value="1"/>
</dbReference>
<comment type="caution">
    <text evidence="5">The sequence shown here is derived from an EMBL/GenBank/DDBJ whole genome shotgun (WGS) entry which is preliminary data.</text>
</comment>
<evidence type="ECO:0000313" key="6">
    <source>
        <dbReference type="Proteomes" id="UP001139238"/>
    </source>
</evidence>
<feature type="domain" description="Glycosyltransferase 2-like" evidence="4">
    <location>
        <begin position="6"/>
        <end position="126"/>
    </location>
</feature>
<dbReference type="RefSeq" id="WP_239742499.1">
    <property type="nucleotide sequence ID" value="NZ_JACSYB010000001.1"/>
</dbReference>
<evidence type="ECO:0000256" key="1">
    <source>
        <dbReference type="ARBA" id="ARBA00022676"/>
    </source>
</evidence>
<protein>
    <submittedName>
        <fullName evidence="5">Glycosyltransferase family 2 protein</fullName>
    </submittedName>
</protein>
<dbReference type="AlphaFoldDB" id="A0A9X2A265"/>
<keyword evidence="6" id="KW-1185">Reference proteome</keyword>
<evidence type="ECO:0000256" key="2">
    <source>
        <dbReference type="ARBA" id="ARBA00022679"/>
    </source>
</evidence>
<proteinExistence type="predicted"/>
<keyword evidence="2" id="KW-0808">Transferase</keyword>
<organism evidence="5 6">
    <name type="scientific">Moraxella tetraodonis</name>
    <dbReference type="NCBI Taxonomy" id="2767221"/>
    <lineage>
        <taxon>Bacteria</taxon>
        <taxon>Pseudomonadati</taxon>
        <taxon>Pseudomonadota</taxon>
        <taxon>Gammaproteobacteria</taxon>
        <taxon>Moraxellales</taxon>
        <taxon>Moraxellaceae</taxon>
        <taxon>Moraxella</taxon>
    </lineage>
</organism>
<dbReference type="Gene3D" id="3.90.550.10">
    <property type="entry name" value="Spore Coat Polysaccharide Biosynthesis Protein SpsA, Chain A"/>
    <property type="match status" value="1"/>
</dbReference>
<feature type="transmembrane region" description="Helical" evidence="3">
    <location>
        <begin position="303"/>
        <end position="319"/>
    </location>
</feature>
<keyword evidence="1" id="KW-0328">Glycosyltransferase</keyword>
<dbReference type="InterPro" id="IPR029044">
    <property type="entry name" value="Nucleotide-diphossugar_trans"/>
</dbReference>
<keyword evidence="3" id="KW-0472">Membrane</keyword>
<evidence type="ECO:0000313" key="5">
    <source>
        <dbReference type="EMBL" id="MCG8147766.1"/>
    </source>
</evidence>
<dbReference type="PANTHER" id="PTHR22916:SF51">
    <property type="entry name" value="GLYCOSYLTRANSFERASE EPSH-RELATED"/>
    <property type="match status" value="1"/>
</dbReference>
<dbReference type="Pfam" id="PF00535">
    <property type="entry name" value="Glycos_transf_2"/>
    <property type="match status" value="1"/>
</dbReference>
<dbReference type="InterPro" id="IPR001173">
    <property type="entry name" value="Glyco_trans_2-like"/>
</dbReference>
<dbReference type="PANTHER" id="PTHR22916">
    <property type="entry name" value="GLYCOSYLTRANSFERASE"/>
    <property type="match status" value="1"/>
</dbReference>
<dbReference type="Proteomes" id="UP001139238">
    <property type="component" value="Unassembled WGS sequence"/>
</dbReference>
<gene>
    <name evidence="5" type="ORF">H9W84_06425</name>
</gene>
<keyword evidence="3" id="KW-1133">Transmembrane helix</keyword>
<sequence>MSVKLSLIIPMYNVESYISECINSIQYQITDEVEVIIIDDGSTDNSKKILDELIFNLPKNKAKQFKVFSQKNQGQSAARNKALNIACGEYVGFIDSDDILDGNYIKELFRIINGYEPDIISIRAASFKKLINDQAVISEMKLLDKVGLYDLTDELKIEIFNRHYWYIWSYIVKRSIIRNNRFISGIYFEDAVFLSSLVLRLDNIYFSDKKIYNYRYNMNGSLLSASSKNVQKNIDSYKFIINYFYNEIRNNNFYSIPYVISLQTYLAYLKDKKGIFAMIKAYYEFFDYHKYVNKKLLLNRGNFLFYKFGVFFLIFLSIFRK</sequence>
<dbReference type="GO" id="GO:0016758">
    <property type="term" value="F:hexosyltransferase activity"/>
    <property type="evidence" value="ECO:0007669"/>
    <property type="project" value="UniProtKB-ARBA"/>
</dbReference>
<name>A0A9X2A265_9GAMM</name>
<dbReference type="SUPFAM" id="SSF53448">
    <property type="entry name" value="Nucleotide-diphospho-sugar transferases"/>
    <property type="match status" value="1"/>
</dbReference>
<keyword evidence="3" id="KW-0812">Transmembrane</keyword>